<accession>A0A420Y712</accession>
<evidence type="ECO:0000259" key="1">
    <source>
        <dbReference type="Pfam" id="PF09347"/>
    </source>
</evidence>
<dbReference type="Proteomes" id="UP000275385">
    <property type="component" value="Unassembled WGS sequence"/>
</dbReference>
<evidence type="ECO:0000313" key="3">
    <source>
        <dbReference type="Proteomes" id="UP000275385"/>
    </source>
</evidence>
<dbReference type="EMBL" id="QVQW01000040">
    <property type="protein sequence ID" value="RKU43661.1"/>
    <property type="molecule type" value="Genomic_DNA"/>
</dbReference>
<proteinExistence type="predicted"/>
<dbReference type="InterPro" id="IPR018959">
    <property type="entry name" value="DUF1989"/>
</dbReference>
<dbReference type="OrthoDB" id="504708at2759"/>
<dbReference type="AlphaFoldDB" id="A0A420Y712"/>
<protein>
    <recommendedName>
        <fullName evidence="1">DUF1989 domain-containing protein</fullName>
    </recommendedName>
</protein>
<reference evidence="2 3" key="1">
    <citation type="submission" date="2018-08" db="EMBL/GenBank/DDBJ databases">
        <title>Draft genome of the lignicolous fungus Coniochaeta pulveracea.</title>
        <authorList>
            <person name="Borstlap C.J."/>
            <person name="De Witt R.N."/>
            <person name="Botha A."/>
            <person name="Volschenk H."/>
        </authorList>
    </citation>
    <scope>NUCLEOTIDE SEQUENCE [LARGE SCALE GENOMIC DNA]</scope>
    <source>
        <strain evidence="2 3">CAB683</strain>
    </source>
</reference>
<dbReference type="PANTHER" id="PTHR31527:SF0">
    <property type="entry name" value="RE64534P"/>
    <property type="match status" value="1"/>
</dbReference>
<sequence length="114" mass="13055">MPLIPARKGVAFTVKAGQEVKITNTYGKQVLDFFAFHQNDAREYLSMVHTRTVNRKLVLNKGDKLYNARREPVLTLTEDTTPGTHDMIFAACDAERYRQMGYEGHHENCSDNLH</sequence>
<dbReference type="PANTHER" id="PTHR31527">
    <property type="entry name" value="RE64534P"/>
    <property type="match status" value="1"/>
</dbReference>
<organism evidence="2 3">
    <name type="scientific">Coniochaeta pulveracea</name>
    <dbReference type="NCBI Taxonomy" id="177199"/>
    <lineage>
        <taxon>Eukaryota</taxon>
        <taxon>Fungi</taxon>
        <taxon>Dikarya</taxon>
        <taxon>Ascomycota</taxon>
        <taxon>Pezizomycotina</taxon>
        <taxon>Sordariomycetes</taxon>
        <taxon>Sordariomycetidae</taxon>
        <taxon>Coniochaetales</taxon>
        <taxon>Coniochaetaceae</taxon>
        <taxon>Coniochaeta</taxon>
    </lineage>
</organism>
<comment type="caution">
    <text evidence="2">The sequence shown here is derived from an EMBL/GenBank/DDBJ whole genome shotgun (WGS) entry which is preliminary data.</text>
</comment>
<name>A0A420Y712_9PEZI</name>
<keyword evidence="3" id="KW-1185">Reference proteome</keyword>
<evidence type="ECO:0000313" key="2">
    <source>
        <dbReference type="EMBL" id="RKU43661.1"/>
    </source>
</evidence>
<gene>
    <name evidence="2" type="ORF">DL546_006259</name>
</gene>
<dbReference type="Pfam" id="PF09347">
    <property type="entry name" value="DUF1989"/>
    <property type="match status" value="1"/>
</dbReference>
<dbReference type="STRING" id="177199.A0A420Y712"/>
<feature type="domain" description="DUF1989" evidence="1">
    <location>
        <begin position="4"/>
        <end position="114"/>
    </location>
</feature>